<accession>A0ABV1JX55</accession>
<dbReference type="Proteomes" id="UP001464923">
    <property type="component" value="Unassembled WGS sequence"/>
</dbReference>
<name>A0ABV1JX55_9PSEU</name>
<feature type="transmembrane region" description="Helical" evidence="1">
    <location>
        <begin position="72"/>
        <end position="90"/>
    </location>
</feature>
<evidence type="ECO:0000313" key="2">
    <source>
        <dbReference type="EMBL" id="MEQ3540549.1"/>
    </source>
</evidence>
<reference evidence="2 3" key="1">
    <citation type="submission" date="2024-03" db="EMBL/GenBank/DDBJ databases">
        <title>Draft genome sequence of Pseudonocardia tropica JCM 19149.</title>
        <authorList>
            <person name="Butdee W."/>
            <person name="Duangmal K."/>
        </authorList>
    </citation>
    <scope>NUCLEOTIDE SEQUENCE [LARGE SCALE GENOMIC DNA]</scope>
    <source>
        <strain evidence="2 3">JCM 19149</strain>
    </source>
</reference>
<evidence type="ECO:0000256" key="1">
    <source>
        <dbReference type="SAM" id="Phobius"/>
    </source>
</evidence>
<dbReference type="RefSeq" id="WP_345646026.1">
    <property type="nucleotide sequence ID" value="NZ_BAABLY010000039.1"/>
</dbReference>
<comment type="caution">
    <text evidence="2">The sequence shown here is derived from an EMBL/GenBank/DDBJ whole genome shotgun (WGS) entry which is preliminary data.</text>
</comment>
<organism evidence="2 3">
    <name type="scientific">Pseudonocardia tropica</name>
    <dbReference type="NCBI Taxonomy" id="681289"/>
    <lineage>
        <taxon>Bacteria</taxon>
        <taxon>Bacillati</taxon>
        <taxon>Actinomycetota</taxon>
        <taxon>Actinomycetes</taxon>
        <taxon>Pseudonocardiales</taxon>
        <taxon>Pseudonocardiaceae</taxon>
        <taxon>Pseudonocardia</taxon>
    </lineage>
</organism>
<feature type="transmembrane region" description="Helical" evidence="1">
    <location>
        <begin position="44"/>
        <end position="65"/>
    </location>
</feature>
<keyword evidence="1" id="KW-0472">Membrane</keyword>
<protein>
    <submittedName>
        <fullName evidence="2">Uncharacterized protein</fullName>
    </submittedName>
</protein>
<keyword evidence="1" id="KW-0812">Transmembrane</keyword>
<dbReference type="EMBL" id="JBEDNP010000009">
    <property type="protein sequence ID" value="MEQ3540549.1"/>
    <property type="molecule type" value="Genomic_DNA"/>
</dbReference>
<evidence type="ECO:0000313" key="3">
    <source>
        <dbReference type="Proteomes" id="UP001464923"/>
    </source>
</evidence>
<keyword evidence="1" id="KW-1133">Transmembrane helix</keyword>
<feature type="transmembrane region" description="Helical" evidence="1">
    <location>
        <begin position="12"/>
        <end position="32"/>
    </location>
</feature>
<proteinExistence type="predicted"/>
<sequence length="131" mass="12641">MGRAVAALPFRVVAVLGGVMVLAQVVLAGAVLDAADGATTGHAGVGGTLIVVAMLQAVLAVPAAWPGGLPGWPVAAAAALVVADIAQVAVGHAGLLAVHVPLGVAIVAGQLVLAGRALLPARRPRPAPVSR</sequence>
<keyword evidence="3" id="KW-1185">Reference proteome</keyword>
<gene>
    <name evidence="2" type="ORF">WHI96_17165</name>
</gene>
<feature type="transmembrane region" description="Helical" evidence="1">
    <location>
        <begin position="96"/>
        <end position="119"/>
    </location>
</feature>